<protein>
    <submittedName>
        <fullName evidence="2">AIM24 family protein</fullName>
    </submittedName>
</protein>
<keyword evidence="3" id="KW-1185">Reference proteome</keyword>
<organism evidence="2 3">
    <name type="scientific">Wujia chipingensis</name>
    <dbReference type="NCBI Taxonomy" id="2763670"/>
    <lineage>
        <taxon>Bacteria</taxon>
        <taxon>Bacillati</taxon>
        <taxon>Bacillota</taxon>
        <taxon>Clostridia</taxon>
        <taxon>Lachnospirales</taxon>
        <taxon>Lachnospiraceae</taxon>
        <taxon>Wujia</taxon>
    </lineage>
</organism>
<sequence>MVSQSLLNNTNVQVTSALGGMQVLEYVQDMSVSPSTSKLQYYMSRMNVNKRQLLLNLNGNGYTVQAGAMQWTAGQIQMESGVKGVGGFLSGMAKAAVTKETVAKPIYTGYGQVMLEPTYRHILLTNLQEWGGSVVLDDGLFLACDNTVTQKVVARSNLSSAVFGREGLFNLSLNGTGICALESIVPRNEIIEVVLDNDMMKIDGNMAIAWSSSLDFTVEKSSKSLVGSAVSGEGLVNVYRGSGKIWLAPVLETGGSAGVSSPQNAGETASEGKTGSAAARNDTMSKIEKFGKFMDKFS</sequence>
<evidence type="ECO:0000313" key="3">
    <source>
        <dbReference type="Proteomes" id="UP000515819"/>
    </source>
</evidence>
<dbReference type="PANTHER" id="PTHR38074">
    <property type="entry name" value="ALTERED INHERITANCE OF MITOCHONDRIA PROTEIN 24, MITOCHONDRIAL"/>
    <property type="match status" value="1"/>
</dbReference>
<feature type="compositionally biased region" description="Polar residues" evidence="1">
    <location>
        <begin position="258"/>
        <end position="273"/>
    </location>
</feature>
<feature type="region of interest" description="Disordered" evidence="1">
    <location>
        <begin position="257"/>
        <end position="282"/>
    </location>
</feature>
<dbReference type="Pfam" id="PF01987">
    <property type="entry name" value="AIM24"/>
    <property type="match status" value="1"/>
</dbReference>
<dbReference type="InterPro" id="IPR016031">
    <property type="entry name" value="Trp_RNA-bd_attenuator-like_dom"/>
</dbReference>
<name>A0A7G9FM44_9FIRM</name>
<accession>A0A7G9FM44</accession>
<dbReference type="AlphaFoldDB" id="A0A7G9FM44"/>
<dbReference type="InterPro" id="IPR002838">
    <property type="entry name" value="AIM24"/>
</dbReference>
<dbReference type="Gene3D" id="3.60.160.10">
    <property type="entry name" value="Mitochondrial biogenesis AIM24"/>
    <property type="match status" value="1"/>
</dbReference>
<dbReference type="RefSeq" id="WP_117780394.1">
    <property type="nucleotide sequence ID" value="NZ_CP060632.1"/>
</dbReference>
<proteinExistence type="predicted"/>
<evidence type="ECO:0000256" key="1">
    <source>
        <dbReference type="SAM" id="MobiDB-lite"/>
    </source>
</evidence>
<dbReference type="EMBL" id="CP060632">
    <property type="protein sequence ID" value="QNL99625.1"/>
    <property type="molecule type" value="Genomic_DNA"/>
</dbReference>
<reference evidence="2 3" key="1">
    <citation type="submission" date="2020-08" db="EMBL/GenBank/DDBJ databases">
        <authorList>
            <person name="Liu C."/>
            <person name="Sun Q."/>
        </authorList>
    </citation>
    <scope>NUCLEOTIDE SEQUENCE [LARGE SCALE GENOMIC DNA]</scope>
    <source>
        <strain evidence="2 3">NSJ-4</strain>
    </source>
</reference>
<dbReference type="InterPro" id="IPR036983">
    <property type="entry name" value="AIM24_sf"/>
</dbReference>
<dbReference type="PANTHER" id="PTHR38074:SF1">
    <property type="entry name" value="ALTERED INHERITANCE OF MITOCHONDRIA PROTEIN 24, MITOCHONDRIAL"/>
    <property type="match status" value="1"/>
</dbReference>
<gene>
    <name evidence="2" type="ORF">H9Q76_13105</name>
</gene>
<dbReference type="SUPFAM" id="SSF51219">
    <property type="entry name" value="TRAP-like"/>
    <property type="match status" value="1"/>
</dbReference>
<dbReference type="KEGG" id="wcp:H9Q76_13105"/>
<evidence type="ECO:0000313" key="2">
    <source>
        <dbReference type="EMBL" id="QNL99625.1"/>
    </source>
</evidence>
<dbReference type="Proteomes" id="UP000515819">
    <property type="component" value="Chromosome"/>
</dbReference>